<evidence type="ECO:0000256" key="1">
    <source>
        <dbReference type="SAM" id="Phobius"/>
    </source>
</evidence>
<feature type="transmembrane region" description="Helical" evidence="1">
    <location>
        <begin position="17"/>
        <end position="36"/>
    </location>
</feature>
<dbReference type="PANTHER" id="PTHR40465">
    <property type="entry name" value="CHROMOSOME 1, WHOLE GENOME SHOTGUN SEQUENCE"/>
    <property type="match status" value="1"/>
</dbReference>
<reference evidence="2" key="1">
    <citation type="submission" date="2022-07" db="EMBL/GenBank/DDBJ databases">
        <title>Genome Sequence of Physisporinus lineatus.</title>
        <authorList>
            <person name="Buettner E."/>
        </authorList>
    </citation>
    <scope>NUCLEOTIDE SEQUENCE</scope>
    <source>
        <strain evidence="2">VT162</strain>
    </source>
</reference>
<gene>
    <name evidence="2" type="ORF">NLI96_g10167</name>
</gene>
<proteinExistence type="predicted"/>
<keyword evidence="1" id="KW-0812">Transmembrane</keyword>
<name>A0AAD5UU97_9APHY</name>
<dbReference type="PANTHER" id="PTHR40465:SF1">
    <property type="entry name" value="DUF6534 DOMAIN-CONTAINING PROTEIN"/>
    <property type="match status" value="1"/>
</dbReference>
<evidence type="ECO:0000313" key="3">
    <source>
        <dbReference type="Proteomes" id="UP001212997"/>
    </source>
</evidence>
<protein>
    <submittedName>
        <fullName evidence="2">Uncharacterized protein</fullName>
    </submittedName>
</protein>
<accession>A0AAD5UU97</accession>
<dbReference type="AlphaFoldDB" id="A0AAD5UU97"/>
<comment type="caution">
    <text evidence="2">The sequence shown here is derived from an EMBL/GenBank/DDBJ whole genome shotgun (WGS) entry which is preliminary data.</text>
</comment>
<keyword evidence="1" id="KW-1133">Transmembrane helix</keyword>
<dbReference type="EMBL" id="JANAWD010000557">
    <property type="protein sequence ID" value="KAJ3477872.1"/>
    <property type="molecule type" value="Genomic_DNA"/>
</dbReference>
<feature type="transmembrane region" description="Helical" evidence="1">
    <location>
        <begin position="48"/>
        <end position="72"/>
    </location>
</feature>
<evidence type="ECO:0000313" key="2">
    <source>
        <dbReference type="EMBL" id="KAJ3477872.1"/>
    </source>
</evidence>
<sequence length="281" mass="31398">MPKSIAESFLGADLIEVFVAFVLYGISLAQAYLYSYDRKRDTLWLQGLVLVVIILETVHSAMVMQATYFYVIAIATNPFGALHILWSVGLFVIFGPPSHGCVAFRFYIRRIWILSKGSYLTTLIPFATVVLRANVIVNIESNSDPYSPNAATGIYTYVLDNWLQFHSQIRPRVVLISGLAFSAASDVLIAGVLIYLLHKSRTGFKELSSIGVIFLVGKIMTHGLEQPEAYSYEQFAFKGNSLSFVGLSVLTNKLYANSLLGTYDSCFCQPSVEFTRRYDLF</sequence>
<keyword evidence="3" id="KW-1185">Reference proteome</keyword>
<feature type="transmembrane region" description="Helical" evidence="1">
    <location>
        <begin position="84"/>
        <end position="107"/>
    </location>
</feature>
<organism evidence="2 3">
    <name type="scientific">Meripilus lineatus</name>
    <dbReference type="NCBI Taxonomy" id="2056292"/>
    <lineage>
        <taxon>Eukaryota</taxon>
        <taxon>Fungi</taxon>
        <taxon>Dikarya</taxon>
        <taxon>Basidiomycota</taxon>
        <taxon>Agaricomycotina</taxon>
        <taxon>Agaricomycetes</taxon>
        <taxon>Polyporales</taxon>
        <taxon>Meripilaceae</taxon>
        <taxon>Meripilus</taxon>
    </lineage>
</organism>
<dbReference type="Proteomes" id="UP001212997">
    <property type="component" value="Unassembled WGS sequence"/>
</dbReference>
<keyword evidence="1" id="KW-0472">Membrane</keyword>
<feature type="transmembrane region" description="Helical" evidence="1">
    <location>
        <begin position="173"/>
        <end position="197"/>
    </location>
</feature>